<dbReference type="RefSeq" id="WP_192749629.1">
    <property type="nucleotide sequence ID" value="NZ_BAABJL010000133.1"/>
</dbReference>
<name>A0A927MS03_9ACTN</name>
<evidence type="ECO:0000256" key="2">
    <source>
        <dbReference type="ARBA" id="ARBA00022801"/>
    </source>
</evidence>
<dbReference type="InterPro" id="IPR002410">
    <property type="entry name" value="Peptidase_S33"/>
</dbReference>
<evidence type="ECO:0000259" key="3">
    <source>
        <dbReference type="Pfam" id="PF00561"/>
    </source>
</evidence>
<evidence type="ECO:0000313" key="5">
    <source>
        <dbReference type="Proteomes" id="UP000638648"/>
    </source>
</evidence>
<dbReference type="GO" id="GO:0016020">
    <property type="term" value="C:membrane"/>
    <property type="evidence" value="ECO:0007669"/>
    <property type="project" value="TreeGrafter"/>
</dbReference>
<evidence type="ECO:0000256" key="1">
    <source>
        <dbReference type="ARBA" id="ARBA00010088"/>
    </source>
</evidence>
<dbReference type="InterPro" id="IPR000073">
    <property type="entry name" value="AB_hydrolase_1"/>
</dbReference>
<dbReference type="Pfam" id="PF00561">
    <property type="entry name" value="Abhydrolase_1"/>
    <property type="match status" value="1"/>
</dbReference>
<keyword evidence="4" id="KW-0645">Protease</keyword>
<dbReference type="InterPro" id="IPR050266">
    <property type="entry name" value="AB_hydrolase_sf"/>
</dbReference>
<dbReference type="PRINTS" id="PR00793">
    <property type="entry name" value="PROAMNOPTASE"/>
</dbReference>
<comment type="caution">
    <text evidence="4">The sequence shown here is derived from an EMBL/GenBank/DDBJ whole genome shotgun (WGS) entry which is preliminary data.</text>
</comment>
<organism evidence="4 5">
    <name type="scientific">Actinopolymorpha pittospori</name>
    <dbReference type="NCBI Taxonomy" id="648752"/>
    <lineage>
        <taxon>Bacteria</taxon>
        <taxon>Bacillati</taxon>
        <taxon>Actinomycetota</taxon>
        <taxon>Actinomycetes</taxon>
        <taxon>Propionibacteriales</taxon>
        <taxon>Actinopolymorphaceae</taxon>
        <taxon>Actinopolymorpha</taxon>
    </lineage>
</organism>
<dbReference type="EMBL" id="JADBEM010000001">
    <property type="protein sequence ID" value="MBE1605261.1"/>
    <property type="molecule type" value="Genomic_DNA"/>
</dbReference>
<gene>
    <name evidence="4" type="ORF">HEB94_002109</name>
</gene>
<keyword evidence="4" id="KW-0031">Aminopeptidase</keyword>
<accession>A0A927MS03</accession>
<dbReference type="EC" id="3.4.11.5" evidence="4"/>
<dbReference type="GO" id="GO:0004177">
    <property type="term" value="F:aminopeptidase activity"/>
    <property type="evidence" value="ECO:0007669"/>
    <property type="project" value="UniProtKB-KW"/>
</dbReference>
<dbReference type="AlphaFoldDB" id="A0A927MS03"/>
<feature type="domain" description="AB hydrolase-1" evidence="3">
    <location>
        <begin position="29"/>
        <end position="288"/>
    </location>
</feature>
<dbReference type="GO" id="GO:0006508">
    <property type="term" value="P:proteolysis"/>
    <property type="evidence" value="ECO:0007669"/>
    <property type="project" value="InterPro"/>
</dbReference>
<keyword evidence="5" id="KW-1185">Reference proteome</keyword>
<keyword evidence="2 4" id="KW-0378">Hydrolase</keyword>
<dbReference type="SUPFAM" id="SSF53474">
    <property type="entry name" value="alpha/beta-Hydrolases"/>
    <property type="match status" value="1"/>
</dbReference>
<dbReference type="InterPro" id="IPR029058">
    <property type="entry name" value="AB_hydrolase_fold"/>
</dbReference>
<dbReference type="Gene3D" id="3.40.50.1820">
    <property type="entry name" value="alpha/beta hydrolase"/>
    <property type="match status" value="1"/>
</dbReference>
<dbReference type="Proteomes" id="UP000638648">
    <property type="component" value="Unassembled WGS sequence"/>
</dbReference>
<proteinExistence type="inferred from homology"/>
<sequence>MSGATSTGDVLTINGTGLFVDDRGPKDAPTLLFVHGGPGQGSYDFMHAQGDRLAERLRVVGVDQRGVLRSDPLPSGAPLNVQVLLEDFEALRQALDVDSWTILGHSAGGGYAIRYAHQHPASVRAAIYDCPCWDSDGTDRYRLPIAADLLERYGELEAARRCRELAAKPERLDPDDQSWGAMRALGKRYNELFFHQPDNTDALDRIGSQSGLTEDQWRRGVSHLPLLTEMYESKQHLLPELSQPSLLVHGRHDLVVPPDDVQAFRDSVPNGRVHTFERSGHFAYIEEPDEYAAVVTDFVVSAHR</sequence>
<dbReference type="PANTHER" id="PTHR43798:SF31">
    <property type="entry name" value="AB HYDROLASE SUPERFAMILY PROTEIN YCLE"/>
    <property type="match status" value="1"/>
</dbReference>
<reference evidence="4" key="1">
    <citation type="submission" date="2020-10" db="EMBL/GenBank/DDBJ databases">
        <title>Sequencing the genomes of 1000 actinobacteria strains.</title>
        <authorList>
            <person name="Klenk H.-P."/>
        </authorList>
    </citation>
    <scope>NUCLEOTIDE SEQUENCE</scope>
    <source>
        <strain evidence="4">DSM 45354</strain>
    </source>
</reference>
<dbReference type="PANTHER" id="PTHR43798">
    <property type="entry name" value="MONOACYLGLYCEROL LIPASE"/>
    <property type="match status" value="1"/>
</dbReference>
<protein>
    <submittedName>
        <fullName evidence="4">Proline iminopeptidase</fullName>
        <ecNumber evidence="4">3.4.11.5</ecNumber>
    </submittedName>
</protein>
<comment type="similarity">
    <text evidence="1">Belongs to the peptidase S33 family.</text>
</comment>
<evidence type="ECO:0000313" key="4">
    <source>
        <dbReference type="EMBL" id="MBE1605261.1"/>
    </source>
</evidence>